<dbReference type="AlphaFoldDB" id="A0A934U0U5"/>
<organism evidence="2 3">
    <name type="scientific">Antrihabitans stalagmiti</name>
    <dbReference type="NCBI Taxonomy" id="2799499"/>
    <lineage>
        <taxon>Bacteria</taxon>
        <taxon>Bacillati</taxon>
        <taxon>Actinomycetota</taxon>
        <taxon>Actinomycetes</taxon>
        <taxon>Mycobacteriales</taxon>
        <taxon>Nocardiaceae</taxon>
        <taxon>Antrihabitans</taxon>
    </lineage>
</organism>
<dbReference type="InterPro" id="IPR036637">
    <property type="entry name" value="Phosphohistidine_dom_sf"/>
</dbReference>
<proteinExistence type="predicted"/>
<dbReference type="PANTHER" id="PTHR43615">
    <property type="entry name" value="PHOSPHOENOLPYRUVATE SYNTHASE-RELATED"/>
    <property type="match status" value="1"/>
</dbReference>
<accession>A0A934U0U5</accession>
<dbReference type="EMBL" id="JAEMNV010000001">
    <property type="protein sequence ID" value="MBJ8338099.1"/>
    <property type="molecule type" value="Genomic_DNA"/>
</dbReference>
<dbReference type="RefSeq" id="WP_199702592.1">
    <property type="nucleotide sequence ID" value="NZ_JAEMNV010000001.1"/>
</dbReference>
<keyword evidence="3" id="KW-1185">Reference proteome</keyword>
<evidence type="ECO:0000313" key="3">
    <source>
        <dbReference type="Proteomes" id="UP000655868"/>
    </source>
</evidence>
<protein>
    <recommendedName>
        <fullName evidence="1">PEP-utilising enzyme mobile domain-containing protein</fullName>
    </recommendedName>
</protein>
<reference evidence="2" key="1">
    <citation type="submission" date="2020-12" db="EMBL/GenBank/DDBJ databases">
        <title>Antrihabitans popcorni sp. nov. and Antrihabitans auranticaus sp. nov., isolated from a larva cave.</title>
        <authorList>
            <person name="Lee S.D."/>
            <person name="Kim I.S."/>
        </authorList>
    </citation>
    <scope>NUCLEOTIDE SEQUENCE</scope>
    <source>
        <strain evidence="2">YC3-6</strain>
    </source>
</reference>
<feature type="domain" description="PEP-utilising enzyme mobile" evidence="1">
    <location>
        <begin position="423"/>
        <end position="490"/>
    </location>
</feature>
<name>A0A934U0U5_9NOCA</name>
<dbReference type="Pfam" id="PF00391">
    <property type="entry name" value="PEP-utilizers"/>
    <property type="match status" value="1"/>
</dbReference>
<dbReference type="Gene3D" id="3.50.30.10">
    <property type="entry name" value="Phosphohistidine domain"/>
    <property type="match status" value="1"/>
</dbReference>
<evidence type="ECO:0000259" key="1">
    <source>
        <dbReference type="Pfam" id="PF00391"/>
    </source>
</evidence>
<dbReference type="InterPro" id="IPR008279">
    <property type="entry name" value="PEP-util_enz_mobile_dom"/>
</dbReference>
<dbReference type="PANTHER" id="PTHR43615:SF1">
    <property type="entry name" value="PPDK_N DOMAIN-CONTAINING PROTEIN"/>
    <property type="match status" value="1"/>
</dbReference>
<dbReference type="InterPro" id="IPR051549">
    <property type="entry name" value="PEP_Utilizing_Enz"/>
</dbReference>
<dbReference type="Proteomes" id="UP000655868">
    <property type="component" value="Unassembled WGS sequence"/>
</dbReference>
<sequence length="496" mass="54742">MREPQKLGVVGPLDTDPHPVFRTYSAGNFGEVAPERLSPFSWSLVGLPMEAATRRLTTKMWGKRSWTSGEFFTFLGYIKCRPYHNYSAYAQIAASVPWIEGDDVGLAYFEGVPAPDPYGALAENPFVKAKGVVRITQEVSMAVVRIRNLEERLFELEAHTAEPGFDVRLRANEATELLSSCWYEHILSTTALVPLTSYQEKILARVCDDPADIIGFLTRPDELVWKRLHRLTTTGDQTSAAFLNHPFYEVAYRHPLWAKYSHRHQVEFDRTERFESFLTPAEAIAGMYKGARYRVIAGVTKTVAETMACREHSKSMVMRVLHVFRTIGPALAAEQSIAEELWPFLTVAELCGAPRGDLSKIADERATLCEEALTVVLPENIEILHDGTIVEPVAAAVRVQPRGVSGGNASGIAVRPEQDIPDEEFILVCEAADADVVPLLRFASGVVSRRGSAMSHLAILCREYGIPCVVGADIESIPTGVVITVDGATGKVSKHE</sequence>
<gene>
    <name evidence="2" type="ORF">JGU71_04300</name>
</gene>
<dbReference type="GO" id="GO:0016772">
    <property type="term" value="F:transferase activity, transferring phosphorus-containing groups"/>
    <property type="evidence" value="ECO:0007669"/>
    <property type="project" value="InterPro"/>
</dbReference>
<evidence type="ECO:0000313" key="2">
    <source>
        <dbReference type="EMBL" id="MBJ8338099.1"/>
    </source>
</evidence>
<dbReference type="SUPFAM" id="SSF52009">
    <property type="entry name" value="Phosphohistidine domain"/>
    <property type="match status" value="1"/>
</dbReference>
<comment type="caution">
    <text evidence="2">The sequence shown here is derived from an EMBL/GenBank/DDBJ whole genome shotgun (WGS) entry which is preliminary data.</text>
</comment>